<dbReference type="OrthoDB" id="4896543at2759"/>
<comment type="caution">
    <text evidence="1">The sequence shown here is derived from an EMBL/GenBank/DDBJ whole genome shotgun (WGS) entry which is preliminary data.</text>
</comment>
<dbReference type="EMBL" id="LFMI01000153">
    <property type="protein sequence ID" value="OTA00828.1"/>
    <property type="molecule type" value="Genomic_DNA"/>
</dbReference>
<dbReference type="PANTHER" id="PTHR10039:SF14">
    <property type="entry name" value="NACHT DOMAIN-CONTAINING PROTEIN"/>
    <property type="match status" value="1"/>
</dbReference>
<keyword evidence="2" id="KW-1185">Reference proteome</keyword>
<evidence type="ECO:0000313" key="2">
    <source>
        <dbReference type="Proteomes" id="UP000219286"/>
    </source>
</evidence>
<dbReference type="PANTHER" id="PTHR10039">
    <property type="entry name" value="AMELOGENIN"/>
    <property type="match status" value="1"/>
</dbReference>
<protein>
    <submittedName>
        <fullName evidence="1">Uncharacterized protein</fullName>
    </submittedName>
</protein>
<evidence type="ECO:0000313" key="1">
    <source>
        <dbReference type="EMBL" id="OTA00828.1"/>
    </source>
</evidence>
<dbReference type="Proteomes" id="UP000219286">
    <property type="component" value="Unassembled WGS sequence"/>
</dbReference>
<reference evidence="1 2" key="1">
    <citation type="journal article" date="2015" name="Genome Announc.">
        <title>Genome sequence and annotation of Trichoderma parareesei, the ancestor of the cellulase producer Trichoderma reesei.</title>
        <authorList>
            <person name="Yang D."/>
            <person name="Pomraning K."/>
            <person name="Kopchinskiy A."/>
            <person name="Karimi Aghcheh R."/>
            <person name="Atanasova L."/>
            <person name="Chenthamara K."/>
            <person name="Baker S.E."/>
            <person name="Zhang R."/>
            <person name="Shen Q."/>
            <person name="Freitag M."/>
            <person name="Kubicek C.P."/>
            <person name="Druzhinina I.S."/>
        </authorList>
    </citation>
    <scope>NUCLEOTIDE SEQUENCE [LARGE SCALE GENOMIC DNA]</scope>
    <source>
        <strain evidence="1 2">CBS 125925</strain>
    </source>
</reference>
<accession>A0A2H2Z2H4</accession>
<dbReference type="AlphaFoldDB" id="A0A2H2Z2H4"/>
<organism evidence="1 2">
    <name type="scientific">Trichoderma parareesei</name>
    <name type="common">Filamentous fungus</name>
    <dbReference type="NCBI Taxonomy" id="858221"/>
    <lineage>
        <taxon>Eukaryota</taxon>
        <taxon>Fungi</taxon>
        <taxon>Dikarya</taxon>
        <taxon>Ascomycota</taxon>
        <taxon>Pezizomycotina</taxon>
        <taxon>Sordariomycetes</taxon>
        <taxon>Hypocreomycetidae</taxon>
        <taxon>Hypocreales</taxon>
        <taxon>Hypocreaceae</taxon>
        <taxon>Trichoderma</taxon>
    </lineage>
</organism>
<gene>
    <name evidence="1" type="ORF">A9Z42_0011240</name>
</gene>
<proteinExistence type="predicted"/>
<sequence length="264" mass="30850">MFIDNRLQKLELVEDNPKLQEKLRDIILQKSNRTFLWAALVIEELKNLGTYEEEREVLQFLDEMPSGLSKLYDRMIFQIEQMKSKLDRDRCFRILSTMATTYRPLTLTALPPLADLKGNLAKPETLRKLIQMCGSFLTIQDQTIYFIHQSAKDYLVQRGNHVIHRDIYSRSVEALKSQGGLRANIYALTYPGAKIEEISPPHPDPLEHIQYCCVYWLQHFCDSVEAEKAFESREIIENVYTFLQQHLLHWFEALSLLKSLQAGK</sequence>
<name>A0A2H2Z2H4_TRIPA</name>